<protein>
    <submittedName>
        <fullName evidence="2">Uncharacterized protein</fullName>
    </submittedName>
</protein>
<accession>A0ABU8GYP9</accession>
<evidence type="ECO:0000313" key="2">
    <source>
        <dbReference type="EMBL" id="MEI5685894.1"/>
    </source>
</evidence>
<reference evidence="2 3" key="1">
    <citation type="journal article" date="2013" name="Int. J. Syst. Evol. Microbiol.">
        <title>Sphingomonas kyungheensis sp. nov., a bacterium with ginsenoside-converting activity isolated from soil of a ginseng field.</title>
        <authorList>
            <person name="Son H.M."/>
            <person name="Yang J.E."/>
            <person name="Park Y."/>
            <person name="Han C.K."/>
            <person name="Kim S.G."/>
            <person name="Kook M."/>
            <person name="Yi T.H."/>
        </authorList>
    </citation>
    <scope>NUCLEOTIDE SEQUENCE [LARGE SCALE GENOMIC DNA]</scope>
    <source>
        <strain evidence="2 3">LMG 26582</strain>
    </source>
</reference>
<evidence type="ECO:0000256" key="1">
    <source>
        <dbReference type="SAM" id="SignalP"/>
    </source>
</evidence>
<feature type="chain" id="PRO_5046080939" evidence="1">
    <location>
        <begin position="17"/>
        <end position="139"/>
    </location>
</feature>
<proteinExistence type="predicted"/>
<dbReference type="Proteomes" id="UP001367771">
    <property type="component" value="Unassembled WGS sequence"/>
</dbReference>
<name>A0ABU8GYP9_9SPHN</name>
<organism evidence="2 3">
    <name type="scientific">Sphingomonas kyungheensis</name>
    <dbReference type="NCBI Taxonomy" id="1069987"/>
    <lineage>
        <taxon>Bacteria</taxon>
        <taxon>Pseudomonadati</taxon>
        <taxon>Pseudomonadota</taxon>
        <taxon>Alphaproteobacteria</taxon>
        <taxon>Sphingomonadales</taxon>
        <taxon>Sphingomonadaceae</taxon>
        <taxon>Sphingomonas</taxon>
    </lineage>
</organism>
<dbReference type="EMBL" id="JBBBDM010000001">
    <property type="protein sequence ID" value="MEI5685894.1"/>
    <property type="molecule type" value="Genomic_DNA"/>
</dbReference>
<sequence>MIALLLAAALQTAAPAAPTGLGAIGQQHLPAKGCAAYLWNPADRQLVAMATADPATLRIAVGGKTIDLARSGGGAAAALGFAEATDYVGGDLHVRLAMTIVQQDGLTAGARVPQASLQVDRPGQDALVLPVAGLVGCRS</sequence>
<keyword evidence="1" id="KW-0732">Signal</keyword>
<keyword evidence="3" id="KW-1185">Reference proteome</keyword>
<dbReference type="RefSeq" id="WP_037532239.1">
    <property type="nucleotide sequence ID" value="NZ_JBBBDM010000001.1"/>
</dbReference>
<comment type="caution">
    <text evidence="2">The sequence shown here is derived from an EMBL/GenBank/DDBJ whole genome shotgun (WGS) entry which is preliminary data.</text>
</comment>
<gene>
    <name evidence="2" type="ORF">V8201_02250</name>
</gene>
<evidence type="ECO:0000313" key="3">
    <source>
        <dbReference type="Proteomes" id="UP001367771"/>
    </source>
</evidence>
<feature type="signal peptide" evidence="1">
    <location>
        <begin position="1"/>
        <end position="16"/>
    </location>
</feature>